<dbReference type="STRING" id="145388.A0A0D2MQU7"/>
<dbReference type="InterPro" id="IPR056403">
    <property type="entry name" value="RNase_II_barrel"/>
</dbReference>
<dbReference type="InterPro" id="IPR050180">
    <property type="entry name" value="RNR_Ribonuclease"/>
</dbReference>
<dbReference type="SMART" id="SM00955">
    <property type="entry name" value="RNB"/>
    <property type="match status" value="1"/>
</dbReference>
<keyword evidence="4" id="KW-1185">Reference proteome</keyword>
<feature type="compositionally biased region" description="Gly residues" evidence="1">
    <location>
        <begin position="836"/>
        <end position="855"/>
    </location>
</feature>
<dbReference type="GO" id="GO:0000932">
    <property type="term" value="C:P-body"/>
    <property type="evidence" value="ECO:0007669"/>
    <property type="project" value="TreeGrafter"/>
</dbReference>
<proteinExistence type="predicted"/>
<dbReference type="Pfam" id="PF23163">
    <property type="entry name" value="CSD_RNase_II"/>
    <property type="match status" value="1"/>
</dbReference>
<name>A0A0D2MQU7_9CHLO</name>
<sequence length="891" mass="91856">GGAAPRAAKNAGASAAGLSPGQLVAFSKDGKAQMLGLVTAPNGKAQWFVVDTRGHKSSVPPKAASLVLPGGSYTPDDLERFAAAAAGADASLLEIAWAIAAEDDSGGGGGTAGAALSLPELAALLYDADGAMEQWTTFWLLQQDRVYFKQSVRGAADGGRGWEIAWLEAGSGKSGLAYQARSPDAVKAAQEVLEQERRKEEERAAFAAAAAAARGTAAGDKPGWEAWVAGPFGARVKAIKELALSGLHGCSAAAAELAKDSLALLGVKSDPPALAWALLADLGAARLHDPLPLLRAGARLDFEADVEAAAQAIAAAPPPDPDAAMRRDLTHLRVFTVDDAGTTEVDDGLSIEQLPSGDVKLWVHVADPTRWLQPGSVVDAEARARTRTLYLPFGSIPMFPAVLAEGAFSLRAAEDGADAASAPACCALSVGATLAGDGSLSGYEVVPSFVKVTNRLTYDEADADIALGPEGCAHEDLQSIYQAARLRKAWRAARGAIDIDLPEAKFEVPSEDLASARPSITITPLSQWESAARVMVAELMILAGEAAGDFGRRRGLPLPFRGQEAPLLPDEAVLAALPDGPCRGYALRRCMTRSVMEPAAVPHASLALDAYVQVTSPIRRYSDMLAHWNIKAALREEAPPFGAAQLASILAAAGETGRELGRAENEAHPHRPAQTYKYWAAEFMRQRLGESFEATVLGMFRPEAGLAAILLEPLGLETITKLPWTAAPGERILVSVVDSDTSSGFYRLSFEGELDSPLRRERLAAAEAAEAAAAAAAEEALGSEEGGSSGGWEMAGSSSEPSSGGGGEGGSEVDSEMEAIWAAVEAKQQQDDEQGGEGGEINGSGGGAGERGGAKGSTVAAAAAAAAVGLLATAADVSAAALDHAVAHGLT</sequence>
<gene>
    <name evidence="3" type="ORF">MNEG_10973</name>
</gene>
<dbReference type="Pfam" id="PF25255">
    <property type="entry name" value="WHD_RNase_II"/>
    <property type="match status" value="1"/>
</dbReference>
<dbReference type="InterPro" id="IPR056404">
    <property type="entry name" value="HTH_RNase_II"/>
</dbReference>
<dbReference type="GO" id="GO:0006402">
    <property type="term" value="P:mRNA catabolic process"/>
    <property type="evidence" value="ECO:0007669"/>
    <property type="project" value="TreeGrafter"/>
</dbReference>
<evidence type="ECO:0000313" key="3">
    <source>
        <dbReference type="EMBL" id="KIY96990.1"/>
    </source>
</evidence>
<dbReference type="RefSeq" id="XP_013896010.1">
    <property type="nucleotide sequence ID" value="XM_014040556.1"/>
</dbReference>
<dbReference type="InterPro" id="IPR012340">
    <property type="entry name" value="NA-bd_OB-fold"/>
</dbReference>
<evidence type="ECO:0000256" key="1">
    <source>
        <dbReference type="SAM" id="MobiDB-lite"/>
    </source>
</evidence>
<feature type="non-terminal residue" evidence="3">
    <location>
        <position position="1"/>
    </location>
</feature>
<dbReference type="PANTHER" id="PTHR23355">
    <property type="entry name" value="RIBONUCLEASE"/>
    <property type="match status" value="1"/>
</dbReference>
<feature type="domain" description="RNB" evidence="2">
    <location>
        <begin position="326"/>
        <end position="636"/>
    </location>
</feature>
<evidence type="ECO:0000259" key="2">
    <source>
        <dbReference type="SMART" id="SM00955"/>
    </source>
</evidence>
<reference evidence="3 4" key="1">
    <citation type="journal article" date="2013" name="BMC Genomics">
        <title>Reconstruction of the lipid metabolism for the microalga Monoraphidium neglectum from its genome sequence reveals characteristics suitable for biofuel production.</title>
        <authorList>
            <person name="Bogen C."/>
            <person name="Al-Dilaimi A."/>
            <person name="Albersmeier A."/>
            <person name="Wichmann J."/>
            <person name="Grundmann M."/>
            <person name="Rupp O."/>
            <person name="Lauersen K.J."/>
            <person name="Blifernez-Klassen O."/>
            <person name="Kalinowski J."/>
            <person name="Goesmann A."/>
            <person name="Mussgnug J.H."/>
            <person name="Kruse O."/>
        </authorList>
    </citation>
    <scope>NUCLEOTIDE SEQUENCE [LARGE SCALE GENOMIC DNA]</scope>
    <source>
        <strain evidence="3 4">SAG 48.87</strain>
    </source>
</reference>
<dbReference type="Proteomes" id="UP000054498">
    <property type="component" value="Unassembled WGS sequence"/>
</dbReference>
<dbReference type="Pfam" id="PF23161">
    <property type="entry name" value="HTH_RNase_II"/>
    <property type="match status" value="1"/>
</dbReference>
<dbReference type="InterPro" id="IPR057324">
    <property type="entry name" value="WH_RNase_II"/>
</dbReference>
<dbReference type="AlphaFoldDB" id="A0A0D2MQU7"/>
<organism evidence="3 4">
    <name type="scientific">Monoraphidium neglectum</name>
    <dbReference type="NCBI Taxonomy" id="145388"/>
    <lineage>
        <taxon>Eukaryota</taxon>
        <taxon>Viridiplantae</taxon>
        <taxon>Chlorophyta</taxon>
        <taxon>core chlorophytes</taxon>
        <taxon>Chlorophyceae</taxon>
        <taxon>CS clade</taxon>
        <taxon>Sphaeropleales</taxon>
        <taxon>Selenastraceae</taxon>
        <taxon>Monoraphidium</taxon>
    </lineage>
</organism>
<accession>A0A0D2MQU7</accession>
<dbReference type="GO" id="GO:0003723">
    <property type="term" value="F:RNA binding"/>
    <property type="evidence" value="ECO:0007669"/>
    <property type="project" value="InterPro"/>
</dbReference>
<protein>
    <recommendedName>
        <fullName evidence="2">RNB domain-containing protein</fullName>
    </recommendedName>
</protein>
<dbReference type="PANTHER" id="PTHR23355:SF42">
    <property type="entry name" value="RIBONUCLEASE II, CHLOROPLASTIC_MITOCHONDRIAL"/>
    <property type="match status" value="1"/>
</dbReference>
<dbReference type="KEGG" id="mng:MNEG_10973"/>
<dbReference type="GO" id="GO:0000175">
    <property type="term" value="F:3'-5'-RNA exonuclease activity"/>
    <property type="evidence" value="ECO:0007669"/>
    <property type="project" value="TreeGrafter"/>
</dbReference>
<feature type="region of interest" description="Disordered" evidence="1">
    <location>
        <begin position="775"/>
        <end position="856"/>
    </location>
</feature>
<dbReference type="EMBL" id="KK102757">
    <property type="protein sequence ID" value="KIY96990.1"/>
    <property type="molecule type" value="Genomic_DNA"/>
</dbReference>
<dbReference type="SUPFAM" id="SSF50249">
    <property type="entry name" value="Nucleic acid-binding proteins"/>
    <property type="match status" value="1"/>
</dbReference>
<dbReference type="Pfam" id="PF00773">
    <property type="entry name" value="RNB"/>
    <property type="match status" value="1"/>
</dbReference>
<evidence type="ECO:0000313" key="4">
    <source>
        <dbReference type="Proteomes" id="UP000054498"/>
    </source>
</evidence>
<dbReference type="OrthoDB" id="2285229at2759"/>
<feature type="compositionally biased region" description="Low complexity" evidence="1">
    <location>
        <begin position="791"/>
        <end position="802"/>
    </location>
</feature>
<dbReference type="InterPro" id="IPR001900">
    <property type="entry name" value="RNase_II/R"/>
</dbReference>
<dbReference type="GeneID" id="25728189"/>